<accession>A0A0H2RQV9</accession>
<name>A0A0H2RQV9_9AGAM</name>
<evidence type="ECO:0000313" key="3">
    <source>
        <dbReference type="Proteomes" id="UP000053477"/>
    </source>
</evidence>
<proteinExistence type="predicted"/>
<keyword evidence="3" id="KW-1185">Reference proteome</keyword>
<sequence length="156" mass="17263">MLDVDCRSFLSPTLPYVRSPLTPYLPTHGWPWHARRHQRPASSSAPSRVPHSSLVLSSVNLALPFFPLHLALPTLPSPFFIFLRTSASDHTLILATGSRCRWCGIMIEDNRICRYAMVYGGASLHLLVLAATLALARVLLLRPQALPVSQNGDVGW</sequence>
<dbReference type="EMBL" id="KQ086154">
    <property type="protein sequence ID" value="KLO07201.1"/>
    <property type="molecule type" value="Genomic_DNA"/>
</dbReference>
<gene>
    <name evidence="2" type="ORF">SCHPADRAFT_658800</name>
</gene>
<dbReference type="AlphaFoldDB" id="A0A0H2RQV9"/>
<feature type="transmembrane region" description="Helical" evidence="1">
    <location>
        <begin position="116"/>
        <end position="140"/>
    </location>
</feature>
<dbReference type="Proteomes" id="UP000053477">
    <property type="component" value="Unassembled WGS sequence"/>
</dbReference>
<protein>
    <submittedName>
        <fullName evidence="2">Uncharacterized protein</fullName>
    </submittedName>
</protein>
<evidence type="ECO:0000256" key="1">
    <source>
        <dbReference type="SAM" id="Phobius"/>
    </source>
</evidence>
<keyword evidence="1" id="KW-0812">Transmembrane</keyword>
<organism evidence="2 3">
    <name type="scientific">Schizopora paradoxa</name>
    <dbReference type="NCBI Taxonomy" id="27342"/>
    <lineage>
        <taxon>Eukaryota</taxon>
        <taxon>Fungi</taxon>
        <taxon>Dikarya</taxon>
        <taxon>Basidiomycota</taxon>
        <taxon>Agaricomycotina</taxon>
        <taxon>Agaricomycetes</taxon>
        <taxon>Hymenochaetales</taxon>
        <taxon>Schizoporaceae</taxon>
        <taxon>Schizopora</taxon>
    </lineage>
</organism>
<reference evidence="2 3" key="1">
    <citation type="submission" date="2015-04" db="EMBL/GenBank/DDBJ databases">
        <title>Complete genome sequence of Schizopora paradoxa KUC8140, a cosmopolitan wood degrader in East Asia.</title>
        <authorList>
            <consortium name="DOE Joint Genome Institute"/>
            <person name="Min B."/>
            <person name="Park H."/>
            <person name="Jang Y."/>
            <person name="Kim J.-J."/>
            <person name="Kim K.H."/>
            <person name="Pangilinan J."/>
            <person name="Lipzen A."/>
            <person name="Riley R."/>
            <person name="Grigoriev I.V."/>
            <person name="Spatafora J.W."/>
            <person name="Choi I.-G."/>
        </authorList>
    </citation>
    <scope>NUCLEOTIDE SEQUENCE [LARGE SCALE GENOMIC DNA]</scope>
    <source>
        <strain evidence="2 3">KUC8140</strain>
    </source>
</reference>
<evidence type="ECO:0000313" key="2">
    <source>
        <dbReference type="EMBL" id="KLO07201.1"/>
    </source>
</evidence>
<dbReference type="InParanoid" id="A0A0H2RQV9"/>
<keyword evidence="1" id="KW-0472">Membrane</keyword>
<keyword evidence="1" id="KW-1133">Transmembrane helix</keyword>